<dbReference type="AlphaFoldDB" id="A0A929RWN7"/>
<dbReference type="Proteomes" id="UP000704068">
    <property type="component" value="Unassembled WGS sequence"/>
</dbReference>
<evidence type="ECO:0000313" key="1">
    <source>
        <dbReference type="EMBL" id="MBF0970665.1"/>
    </source>
</evidence>
<gene>
    <name evidence="1" type="ORF">HXK21_06440</name>
</gene>
<dbReference type="EMBL" id="JABZGR010000019">
    <property type="protein sequence ID" value="MBF0970665.1"/>
    <property type="molecule type" value="Genomic_DNA"/>
</dbReference>
<organism evidence="1 2">
    <name type="scientific">Alloprevotella tannerae</name>
    <dbReference type="NCBI Taxonomy" id="76122"/>
    <lineage>
        <taxon>Bacteria</taxon>
        <taxon>Pseudomonadati</taxon>
        <taxon>Bacteroidota</taxon>
        <taxon>Bacteroidia</taxon>
        <taxon>Bacteroidales</taxon>
        <taxon>Prevotellaceae</taxon>
        <taxon>Alloprevotella</taxon>
    </lineage>
</organism>
<sequence>MLEDYYNIDYNSDEEDFQANKFNKQRIEELIVQVKRDDTILISNKSTLINEALMLLAKNTGCAEDEEISEEILNRLLATQTIVQQDIEYYSKLKSTKRWI</sequence>
<proteinExistence type="predicted"/>
<protein>
    <submittedName>
        <fullName evidence="1">Uncharacterized protein</fullName>
    </submittedName>
</protein>
<evidence type="ECO:0000313" key="2">
    <source>
        <dbReference type="Proteomes" id="UP000704068"/>
    </source>
</evidence>
<comment type="caution">
    <text evidence="1">The sequence shown here is derived from an EMBL/GenBank/DDBJ whole genome shotgun (WGS) entry which is preliminary data.</text>
</comment>
<accession>A0A929RWN7</accession>
<name>A0A929RWN7_9BACT</name>
<reference evidence="1" key="1">
    <citation type="submission" date="2020-04" db="EMBL/GenBank/DDBJ databases">
        <title>Deep metagenomics examines the oral microbiome during advanced dental caries in children, revealing novel taxa and co-occurrences with host molecules.</title>
        <authorList>
            <person name="Baker J.L."/>
            <person name="Morton J.T."/>
            <person name="Dinis M."/>
            <person name="Alvarez R."/>
            <person name="Tran N.C."/>
            <person name="Knight R."/>
            <person name="Edlund A."/>
        </authorList>
    </citation>
    <scope>NUCLEOTIDE SEQUENCE</scope>
    <source>
        <strain evidence="1">JCVI_34_bin.1</strain>
    </source>
</reference>